<evidence type="ECO:0000256" key="1">
    <source>
        <dbReference type="ARBA" id="ARBA00022441"/>
    </source>
</evidence>
<keyword evidence="1" id="KW-0880">Kelch repeat</keyword>
<evidence type="ECO:0000313" key="4">
    <source>
        <dbReference type="EMBL" id="CAE7249110.1"/>
    </source>
</evidence>
<dbReference type="Gene3D" id="2.120.10.80">
    <property type="entry name" value="Kelch-type beta propeller"/>
    <property type="match status" value="1"/>
</dbReference>
<feature type="chain" id="PRO_5032681632" evidence="3">
    <location>
        <begin position="19"/>
        <end position="228"/>
    </location>
</feature>
<keyword evidence="3" id="KW-0732">Signal</keyword>
<dbReference type="Proteomes" id="UP000604046">
    <property type="component" value="Unassembled WGS sequence"/>
</dbReference>
<evidence type="ECO:0000256" key="2">
    <source>
        <dbReference type="ARBA" id="ARBA00022737"/>
    </source>
</evidence>
<comment type="caution">
    <text evidence="4">The sequence shown here is derived from an EMBL/GenBank/DDBJ whole genome shotgun (WGS) entry which is preliminary data.</text>
</comment>
<dbReference type="EMBL" id="CAJNDS010001134">
    <property type="protein sequence ID" value="CAE7249110.1"/>
    <property type="molecule type" value="Genomic_DNA"/>
</dbReference>
<dbReference type="Pfam" id="PF24681">
    <property type="entry name" value="Kelch_KLHDC2_KLHL20_DRC7"/>
    <property type="match status" value="1"/>
</dbReference>
<keyword evidence="5" id="KW-1185">Reference proteome</keyword>
<evidence type="ECO:0000313" key="5">
    <source>
        <dbReference type="Proteomes" id="UP000604046"/>
    </source>
</evidence>
<dbReference type="PANTHER" id="PTHR46093">
    <property type="entry name" value="ACYL-COA-BINDING DOMAIN-CONTAINING PROTEIN 5"/>
    <property type="match status" value="1"/>
</dbReference>
<name>A0A812LLT7_9DINO</name>
<gene>
    <name evidence="4" type="primary">LZTR1</name>
    <name evidence="4" type="ORF">SNAT2548_LOCUS12110</name>
</gene>
<keyword evidence="2" id="KW-0677">Repeat</keyword>
<organism evidence="4 5">
    <name type="scientific">Symbiodinium natans</name>
    <dbReference type="NCBI Taxonomy" id="878477"/>
    <lineage>
        <taxon>Eukaryota</taxon>
        <taxon>Sar</taxon>
        <taxon>Alveolata</taxon>
        <taxon>Dinophyceae</taxon>
        <taxon>Suessiales</taxon>
        <taxon>Symbiodiniaceae</taxon>
        <taxon>Symbiodinium</taxon>
    </lineage>
</organism>
<feature type="signal peptide" evidence="3">
    <location>
        <begin position="1"/>
        <end position="18"/>
    </location>
</feature>
<evidence type="ECO:0000256" key="3">
    <source>
        <dbReference type="SAM" id="SignalP"/>
    </source>
</evidence>
<dbReference type="SUPFAM" id="SSF117281">
    <property type="entry name" value="Kelch motif"/>
    <property type="match status" value="1"/>
</dbReference>
<proteinExistence type="predicted"/>
<dbReference type="AlphaFoldDB" id="A0A812LLT7"/>
<dbReference type="InterPro" id="IPR015915">
    <property type="entry name" value="Kelch-typ_b-propeller"/>
</dbReference>
<sequence>SAGRILLGLLLQAGCVQPAQDLSWEEIPTGGPGPPATGSHSAVLDACGTMWAFGGWTGDGSGDAPSHALLNFTTQDLSWEQIQIGSPWPPATTAHSAVLDADGTMWVFGGWTDDDIIADRSNALWKFTTQDLSWEQIQIGSPWPPATTAHSAVLDADGTMWVFGGWTAGSGKSNALWKFTTQAQFPEANDNVATCSVVSISRAWLIEVLVLLILCALVRPHASVANRA</sequence>
<dbReference type="PANTHER" id="PTHR46093:SF18">
    <property type="entry name" value="FIBRONECTIN TYPE-III DOMAIN-CONTAINING PROTEIN"/>
    <property type="match status" value="1"/>
</dbReference>
<feature type="non-terminal residue" evidence="4">
    <location>
        <position position="1"/>
    </location>
</feature>
<accession>A0A812LLT7</accession>
<dbReference type="OrthoDB" id="440590at2759"/>
<protein>
    <submittedName>
        <fullName evidence="4">LZTR1 protein</fullName>
    </submittedName>
</protein>
<reference evidence="4" key="1">
    <citation type="submission" date="2021-02" db="EMBL/GenBank/DDBJ databases">
        <authorList>
            <person name="Dougan E. K."/>
            <person name="Rhodes N."/>
            <person name="Thang M."/>
            <person name="Chan C."/>
        </authorList>
    </citation>
    <scope>NUCLEOTIDE SEQUENCE</scope>
</reference>